<evidence type="ECO:0000313" key="3">
    <source>
        <dbReference type="EMBL" id="SCP94871.1"/>
    </source>
</evidence>
<dbReference type="PROSITE" id="PS01047">
    <property type="entry name" value="HMA_1"/>
    <property type="match status" value="1"/>
</dbReference>
<dbReference type="SUPFAM" id="SSF55008">
    <property type="entry name" value="HMA, heavy metal-associated domain"/>
    <property type="match status" value="1"/>
</dbReference>
<evidence type="ECO:0000256" key="1">
    <source>
        <dbReference type="ARBA" id="ARBA00022723"/>
    </source>
</evidence>
<dbReference type="InterPro" id="IPR006121">
    <property type="entry name" value="HMA_dom"/>
</dbReference>
<dbReference type="OrthoDB" id="9813965at2"/>
<name>A0A1D3TNI1_9FIRM</name>
<reference evidence="3 4" key="1">
    <citation type="submission" date="2016-09" db="EMBL/GenBank/DDBJ databases">
        <authorList>
            <person name="Capua I."/>
            <person name="De Benedictis P."/>
            <person name="Joannis T."/>
            <person name="Lombin L.H."/>
            <person name="Cattoli G."/>
        </authorList>
    </citation>
    <scope>NUCLEOTIDE SEQUENCE [LARGE SCALE GENOMIC DNA]</scope>
    <source>
        <strain evidence="3 4">GluBS11</strain>
    </source>
</reference>
<evidence type="ECO:0000259" key="2">
    <source>
        <dbReference type="PROSITE" id="PS50846"/>
    </source>
</evidence>
<dbReference type="AlphaFoldDB" id="A0A1D3TNI1"/>
<dbReference type="Proteomes" id="UP000199315">
    <property type="component" value="Unassembled WGS sequence"/>
</dbReference>
<dbReference type="PROSITE" id="PS50846">
    <property type="entry name" value="HMA_2"/>
    <property type="match status" value="1"/>
</dbReference>
<sequence>MDKIMNINGMTCGHCQARVENALNAIDGVEAKVDLKKKIAKVKMDREIPDEVLKAAVEEAGYEVVSISEKKGLFSRRGND</sequence>
<dbReference type="Gene3D" id="3.30.70.100">
    <property type="match status" value="1"/>
</dbReference>
<dbReference type="RefSeq" id="WP_091228619.1">
    <property type="nucleotide sequence ID" value="NZ_FMKA01000001.1"/>
</dbReference>
<dbReference type="InterPro" id="IPR036163">
    <property type="entry name" value="HMA_dom_sf"/>
</dbReference>
<gene>
    <name evidence="3" type="ORF">SAMN05421730_1001114</name>
</gene>
<feature type="domain" description="HMA" evidence="2">
    <location>
        <begin position="1"/>
        <end position="65"/>
    </location>
</feature>
<dbReference type="EMBL" id="FMKA01000001">
    <property type="protein sequence ID" value="SCP94871.1"/>
    <property type="molecule type" value="Genomic_DNA"/>
</dbReference>
<dbReference type="STRING" id="1619234.SAMN05421730_1001114"/>
<protein>
    <submittedName>
        <fullName evidence="3">Copper chaperone/Cu+-exporting ATPase</fullName>
    </submittedName>
</protein>
<proteinExistence type="predicted"/>
<keyword evidence="1" id="KW-0479">Metal-binding</keyword>
<accession>A0A1D3TNI1</accession>
<dbReference type="Pfam" id="PF00403">
    <property type="entry name" value="HMA"/>
    <property type="match status" value="1"/>
</dbReference>
<dbReference type="GO" id="GO:0046872">
    <property type="term" value="F:metal ion binding"/>
    <property type="evidence" value="ECO:0007669"/>
    <property type="project" value="UniProtKB-KW"/>
</dbReference>
<organism evidence="3 4">
    <name type="scientific">Anaerobium acetethylicum</name>
    <dbReference type="NCBI Taxonomy" id="1619234"/>
    <lineage>
        <taxon>Bacteria</taxon>
        <taxon>Bacillati</taxon>
        <taxon>Bacillota</taxon>
        <taxon>Clostridia</taxon>
        <taxon>Lachnospirales</taxon>
        <taxon>Lachnospiraceae</taxon>
        <taxon>Anaerobium</taxon>
    </lineage>
</organism>
<evidence type="ECO:0000313" key="4">
    <source>
        <dbReference type="Proteomes" id="UP000199315"/>
    </source>
</evidence>
<keyword evidence="4" id="KW-1185">Reference proteome</keyword>
<dbReference type="CDD" id="cd00371">
    <property type="entry name" value="HMA"/>
    <property type="match status" value="1"/>
</dbReference>
<dbReference type="InterPro" id="IPR017969">
    <property type="entry name" value="Heavy-metal-associated_CS"/>
</dbReference>